<dbReference type="InterPro" id="IPR040221">
    <property type="entry name" value="CDCA7/CDA7L"/>
</dbReference>
<proteinExistence type="predicted"/>
<feature type="compositionally biased region" description="Low complexity" evidence="10">
    <location>
        <begin position="250"/>
        <end position="263"/>
    </location>
</feature>
<dbReference type="EMBL" id="KZ084089">
    <property type="protein sequence ID" value="OSD07103.1"/>
    <property type="molecule type" value="Genomic_DNA"/>
</dbReference>
<dbReference type="Pfam" id="PF10497">
    <property type="entry name" value="zf-4CXXC_R1"/>
    <property type="match status" value="1"/>
</dbReference>
<evidence type="ECO:0000313" key="13">
    <source>
        <dbReference type="Proteomes" id="UP000193067"/>
    </source>
</evidence>
<dbReference type="OrthoDB" id="298344at2759"/>
<evidence type="ECO:0000256" key="1">
    <source>
        <dbReference type="ARBA" id="ARBA00004123"/>
    </source>
</evidence>
<evidence type="ECO:0000256" key="2">
    <source>
        <dbReference type="ARBA" id="ARBA00004496"/>
    </source>
</evidence>
<gene>
    <name evidence="12" type="ORF">PYCCODRAFT_1456638</name>
</gene>
<evidence type="ECO:0000256" key="4">
    <source>
        <dbReference type="ARBA" id="ARBA00022499"/>
    </source>
</evidence>
<feature type="region of interest" description="Disordered" evidence="10">
    <location>
        <begin position="796"/>
        <end position="816"/>
    </location>
</feature>
<accession>A0A1Y2J2H5</accession>
<dbReference type="InterPro" id="IPR018866">
    <property type="entry name" value="Znf-4CXXC_R1"/>
</dbReference>
<keyword evidence="9" id="KW-0539">Nucleus</keyword>
<feature type="region of interest" description="Disordered" evidence="10">
    <location>
        <begin position="1"/>
        <end position="110"/>
    </location>
</feature>
<dbReference type="STRING" id="1353009.A0A1Y2J2H5"/>
<evidence type="ECO:0000256" key="8">
    <source>
        <dbReference type="ARBA" id="ARBA00023163"/>
    </source>
</evidence>
<keyword evidence="8" id="KW-0804">Transcription</keyword>
<dbReference type="PANTHER" id="PTHR31169:SF8">
    <property type="entry name" value="ZINC-FINGER DOMAIN OF MONOAMINE-OXIDASE A REPRESSOR R1 PROTEIN"/>
    <property type="match status" value="1"/>
</dbReference>
<comment type="subcellular location">
    <subcellularLocation>
        <location evidence="2">Cytoplasm</location>
    </subcellularLocation>
    <subcellularLocation>
        <location evidence="1">Nucleus</location>
    </subcellularLocation>
</comment>
<evidence type="ECO:0000256" key="6">
    <source>
        <dbReference type="ARBA" id="ARBA00022843"/>
    </source>
</evidence>
<evidence type="ECO:0000313" key="12">
    <source>
        <dbReference type="EMBL" id="OSD07103.1"/>
    </source>
</evidence>
<evidence type="ECO:0000259" key="11">
    <source>
        <dbReference type="Pfam" id="PF10497"/>
    </source>
</evidence>
<keyword evidence="7" id="KW-0805">Transcription regulation</keyword>
<keyword evidence="13" id="KW-1185">Reference proteome</keyword>
<evidence type="ECO:0000256" key="10">
    <source>
        <dbReference type="SAM" id="MobiDB-lite"/>
    </source>
</evidence>
<feature type="domain" description="Zinc-finger" evidence="11">
    <location>
        <begin position="127"/>
        <end position="229"/>
    </location>
</feature>
<feature type="compositionally biased region" description="Polar residues" evidence="10">
    <location>
        <begin position="720"/>
        <end position="740"/>
    </location>
</feature>
<keyword evidence="5" id="KW-0597">Phosphoprotein</keyword>
<evidence type="ECO:0000256" key="9">
    <source>
        <dbReference type="ARBA" id="ARBA00023242"/>
    </source>
</evidence>
<dbReference type="GO" id="GO:0005737">
    <property type="term" value="C:cytoplasm"/>
    <property type="evidence" value="ECO:0007669"/>
    <property type="project" value="UniProtKB-SubCell"/>
</dbReference>
<dbReference type="PANTHER" id="PTHR31169">
    <property type="entry name" value="OS05G0300700 PROTEIN"/>
    <property type="match status" value="1"/>
</dbReference>
<evidence type="ECO:0000256" key="5">
    <source>
        <dbReference type="ARBA" id="ARBA00022553"/>
    </source>
</evidence>
<sequence>MDKPASAQRRKSQVYVQIPPSPLVPPKSIGAGNTRVPQDNTPLKAVAMNVDYAEPSASSPTSKPQKRKSMDAPQAGQETSADHAPPKAKKAKTNIHTERTNNTGGVGQTTQDSVAGKACGALPNAGRCHQCARLVEPLDALHCTALRPSGHRCVLKYCKACMRNRYQTDIHTVKSRDLNISAEERSKHATDIDYVFRCPRCEDKCNCRICRKAKGLPATGDLHLLARKTAKVSMATKPSTQTDDSGMSNAATTSTAAKQSTATIPKLRAKPKPHVLIPPSPHTARHSGPPSIEQEKTKRRAGRPKREIVSKPVPKPVWTPLPTPLSYEGARERIHIREFLLRFSHLTEIARGHLEELEEVGSSTFGDSRVEEEESRSTKASVTTWISESALKGILVGLLTLLSKDPELEDHVQALTKAIHSIKSAGVNLNKMSTTLVTLRENSSIALPEPLPFASTVRHSRRSGNHAQESTQRTVFSTAQLVPAVSALVDQVLQTKAVREDFERAVSQEKDLVRAARELTAEENKGWKTALATKPSTPDSRRAARIAHKEALAAIEHAHKVAMCECVPRFAPLGRDADGRVYFALTPGMIEREAAVDLLEGGKGEVRWGKRRGVADDAQRKRMRLWSWHLAVWGRKPEGAQVAKLAQDDGGATEDEEDGDRDAECWWGFWQPEEVAKLSQWLAAQHNIDIETKRARSASDEGGVVDPCSPAMMPGAKFQGRSSNASSATDTSHEASTSRFPSFASLDRESSDDEDELYMRVDDVGEPVPTRQDLVGLVRSLADYADLLDWRIRHASKETKEASAQKMKTEKGKSVE</sequence>
<feature type="compositionally biased region" description="Polar residues" evidence="10">
    <location>
        <begin position="236"/>
        <end position="249"/>
    </location>
</feature>
<organism evidence="12 13">
    <name type="scientific">Trametes coccinea (strain BRFM310)</name>
    <name type="common">Pycnoporus coccineus</name>
    <dbReference type="NCBI Taxonomy" id="1353009"/>
    <lineage>
        <taxon>Eukaryota</taxon>
        <taxon>Fungi</taxon>
        <taxon>Dikarya</taxon>
        <taxon>Basidiomycota</taxon>
        <taxon>Agaricomycotina</taxon>
        <taxon>Agaricomycetes</taxon>
        <taxon>Polyporales</taxon>
        <taxon>Polyporaceae</taxon>
        <taxon>Trametes</taxon>
    </lineage>
</organism>
<dbReference type="Proteomes" id="UP000193067">
    <property type="component" value="Unassembled WGS sequence"/>
</dbReference>
<evidence type="ECO:0000256" key="7">
    <source>
        <dbReference type="ARBA" id="ARBA00023015"/>
    </source>
</evidence>
<feature type="non-terminal residue" evidence="12">
    <location>
        <position position="816"/>
    </location>
</feature>
<keyword evidence="4" id="KW-1017">Isopeptide bond</keyword>
<dbReference type="AlphaFoldDB" id="A0A1Y2J2H5"/>
<keyword evidence="6" id="KW-0832">Ubl conjugation</keyword>
<keyword evidence="3" id="KW-0963">Cytoplasm</keyword>
<dbReference type="GO" id="GO:0005634">
    <property type="term" value="C:nucleus"/>
    <property type="evidence" value="ECO:0007669"/>
    <property type="project" value="UniProtKB-SubCell"/>
</dbReference>
<protein>
    <recommendedName>
        <fullName evidence="11">Zinc-finger domain-containing protein</fullName>
    </recommendedName>
</protein>
<feature type="compositionally biased region" description="Low complexity" evidence="10">
    <location>
        <begin position="100"/>
        <end position="110"/>
    </location>
</feature>
<feature type="region of interest" description="Disordered" evidence="10">
    <location>
        <begin position="233"/>
        <end position="307"/>
    </location>
</feature>
<evidence type="ECO:0000256" key="3">
    <source>
        <dbReference type="ARBA" id="ARBA00022490"/>
    </source>
</evidence>
<feature type="region of interest" description="Disordered" evidence="10">
    <location>
        <begin position="713"/>
        <end position="755"/>
    </location>
</feature>
<dbReference type="GO" id="GO:0006355">
    <property type="term" value="P:regulation of DNA-templated transcription"/>
    <property type="evidence" value="ECO:0007669"/>
    <property type="project" value="InterPro"/>
</dbReference>
<name>A0A1Y2J2H5_TRAC3</name>
<reference evidence="12 13" key="1">
    <citation type="journal article" date="2015" name="Biotechnol. Biofuels">
        <title>Enhanced degradation of softwood versus hardwood by the white-rot fungus Pycnoporus coccineus.</title>
        <authorList>
            <person name="Couturier M."/>
            <person name="Navarro D."/>
            <person name="Chevret D."/>
            <person name="Henrissat B."/>
            <person name="Piumi F."/>
            <person name="Ruiz-Duenas F.J."/>
            <person name="Martinez A.T."/>
            <person name="Grigoriev I.V."/>
            <person name="Riley R."/>
            <person name="Lipzen A."/>
            <person name="Berrin J.G."/>
            <person name="Master E.R."/>
            <person name="Rosso M.N."/>
        </authorList>
    </citation>
    <scope>NUCLEOTIDE SEQUENCE [LARGE SCALE GENOMIC DNA]</scope>
    <source>
        <strain evidence="12 13">BRFM310</strain>
    </source>
</reference>